<accession>D1AM20</accession>
<name>D1AM20_SEBTE</name>
<dbReference type="EMBL" id="CP001739">
    <property type="protein sequence ID" value="ACZ07288.1"/>
    <property type="molecule type" value="Genomic_DNA"/>
</dbReference>
<keyword evidence="2" id="KW-1185">Reference proteome</keyword>
<dbReference type="HOGENOM" id="CLU_331729_0_0_0"/>
<dbReference type="Proteomes" id="UP000000845">
    <property type="component" value="Chromosome"/>
</dbReference>
<gene>
    <name evidence="1" type="ordered locus">Sterm_0406</name>
</gene>
<dbReference type="RefSeq" id="WP_012859887.1">
    <property type="nucleotide sequence ID" value="NC_013517.1"/>
</dbReference>
<dbReference type="eggNOG" id="COG0443">
    <property type="taxonomic scope" value="Bacteria"/>
</dbReference>
<dbReference type="Gene3D" id="3.30.420.40">
    <property type="match status" value="3"/>
</dbReference>
<dbReference type="KEGG" id="str:Sterm_0406"/>
<protein>
    <recommendedName>
        <fullName evidence="3">Molecular chaperone-like protein</fullName>
    </recommendedName>
</protein>
<dbReference type="SUPFAM" id="SSF53067">
    <property type="entry name" value="Actin-like ATPase domain"/>
    <property type="match status" value="2"/>
</dbReference>
<evidence type="ECO:0000313" key="2">
    <source>
        <dbReference type="Proteomes" id="UP000000845"/>
    </source>
</evidence>
<dbReference type="Gene3D" id="3.90.640.10">
    <property type="entry name" value="Actin, Chain A, domain 4"/>
    <property type="match status" value="1"/>
</dbReference>
<organism evidence="1 2">
    <name type="scientific">Sebaldella termitidis (strain ATCC 33386 / NCTC 11300)</name>
    <dbReference type="NCBI Taxonomy" id="526218"/>
    <lineage>
        <taxon>Bacteria</taxon>
        <taxon>Fusobacteriati</taxon>
        <taxon>Fusobacteriota</taxon>
        <taxon>Fusobacteriia</taxon>
        <taxon>Fusobacteriales</taxon>
        <taxon>Leptotrichiaceae</taxon>
        <taxon>Sebaldella</taxon>
    </lineage>
</organism>
<dbReference type="STRING" id="526218.Sterm_0406"/>
<reference evidence="1 2" key="2">
    <citation type="journal article" date="2010" name="Stand. Genomic Sci.">
        <title>Complete genome sequence of Sebaldella termitidis type strain (NCTC 11300).</title>
        <authorList>
            <person name="Harmon-Smith M."/>
            <person name="Celia L."/>
            <person name="Chertkov O."/>
            <person name="Lapidus A."/>
            <person name="Copeland A."/>
            <person name="Glavina Del Rio T."/>
            <person name="Nolan M."/>
            <person name="Lucas S."/>
            <person name="Tice H."/>
            <person name="Cheng J.F."/>
            <person name="Han C."/>
            <person name="Detter J.C."/>
            <person name="Bruce D."/>
            <person name="Goodwin L."/>
            <person name="Pitluck S."/>
            <person name="Pati A."/>
            <person name="Liolios K."/>
            <person name="Ivanova N."/>
            <person name="Mavromatis K."/>
            <person name="Mikhailova N."/>
            <person name="Chen A."/>
            <person name="Palaniappan K."/>
            <person name="Land M."/>
            <person name="Hauser L."/>
            <person name="Chang Y.J."/>
            <person name="Jeffries C.D."/>
            <person name="Brettin T."/>
            <person name="Goker M."/>
            <person name="Beck B."/>
            <person name="Bristow J."/>
            <person name="Eisen J.A."/>
            <person name="Markowitz V."/>
            <person name="Hugenholtz P."/>
            <person name="Kyrpides N.C."/>
            <person name="Klenk H.P."/>
            <person name="Chen F."/>
        </authorList>
    </citation>
    <scope>NUCLEOTIDE SEQUENCE [LARGE SCALE GENOMIC DNA]</scope>
    <source>
        <strain evidence="2">ATCC 33386 / NCTC 11300</strain>
    </source>
</reference>
<evidence type="ECO:0000313" key="1">
    <source>
        <dbReference type="EMBL" id="ACZ07288.1"/>
    </source>
</evidence>
<proteinExistence type="predicted"/>
<dbReference type="InterPro" id="IPR043129">
    <property type="entry name" value="ATPase_NBD"/>
</dbReference>
<reference evidence="2" key="1">
    <citation type="submission" date="2009-09" db="EMBL/GenBank/DDBJ databases">
        <title>The complete chromosome of Sebaldella termitidis ATCC 33386.</title>
        <authorList>
            <consortium name="US DOE Joint Genome Institute (JGI-PGF)"/>
            <person name="Lucas S."/>
            <person name="Copeland A."/>
            <person name="Lapidus A."/>
            <person name="Glavina del Rio T."/>
            <person name="Dalin E."/>
            <person name="Tice H."/>
            <person name="Bruce D."/>
            <person name="Goodwin L."/>
            <person name="Pitluck S."/>
            <person name="Kyrpides N."/>
            <person name="Mavromatis K."/>
            <person name="Ivanova N."/>
            <person name="Mikhailova N."/>
            <person name="Sims D."/>
            <person name="Meincke L."/>
            <person name="Brettin T."/>
            <person name="Detter J.C."/>
            <person name="Han C."/>
            <person name="Larimer F."/>
            <person name="Land M."/>
            <person name="Hauser L."/>
            <person name="Markowitz V."/>
            <person name="Cheng J.F."/>
            <person name="Hugenholtz P."/>
            <person name="Woyke T."/>
            <person name="Wu D."/>
            <person name="Eisen J.A."/>
        </authorList>
    </citation>
    <scope>NUCLEOTIDE SEQUENCE [LARGE SCALE GENOMIC DNA]</scope>
    <source>
        <strain evidence="2">ATCC 33386 / NCTC 11300</strain>
    </source>
</reference>
<dbReference type="AlphaFoldDB" id="D1AM20"/>
<sequence length="982" mass="116135">MKKLYHEEELREKSYYDLYEIVIEERILDSYAATPTREQLISLLLKYRGYRLENKIREYNENGFFYVQQFLDRKLGNKLHPEGRIRIPYKIIIYNDLDLTREDNYKIVIPEYVNSSNVFLVNANNYLCGILSLEKDLDSMDEYYLVSKKEFLNLDGLKNSKFSLIFFKERDAKIPYEFYNMEDIGEMSRYPGKIDYYCIGIENFEYRELEKTTAVLCIDFGTANTTAGVYLDRNYVSKLPSNDILNGNIKLDEINYVKFPDGEWDYSIIYPTITYIENCKDVKDIKYLFGHDARRKLESNDYIVNGTIFYGLKKWVYENNKKEKIVDEYGNMREVERKEIIKAYLKYVISRAEYLFKCKFTKIHATSPVRLKEQFLNMLQDIFTLEIKKTGRREIITKIPVPRKEIKINLEKKSDKIENTETKNLTNEEILEKFGGHGERADELKNELLISQIEIDNEFAEEEIKAVKTDEINVIEQIMEDDEYITEITYVDEVIGKETVMEYEVISENAMDEAVAVLYNTIESGLGKKNYEEGTEYKALVIDCGGGTTDLAACSFQIGSTLDVAYHLEMKTSFENSDENFGGNNLTYRIMQYLKIILANNYINNTEISIENLIPYAKESIYNSINEIGIDKIFEVFEEEYQKAEKIIPTKFSKFENKLSEEYRKIKSNFYLLWEAAENLKREFFKKDDTLRTRFDKEKNYEKRNDFHITALRTWNLYINENGRLEKEAEFPKNIFTIRELEKIIRIDIYEMLRKFLDTYYDGGELQEYALIKLSGQSTKIGIFQDVLKEFVPGRQIEFKTKDNEKDGYELKLACLNGAIKYLDYRRFGHMNVTIKNEIPVIPYSVWGKTYKNDDVEIIKTSNRANENLGYIDKVSSVMELKLYLKNMEDDVIREIVYKNDIDFVDKDAKPLIEGLRMKISQNETDNVPNDITRFLVYTDENCWGFYICPIRRKDDQIWMGRIDYYPFEDKINEISFFDGEH</sequence>
<evidence type="ECO:0008006" key="3">
    <source>
        <dbReference type="Google" id="ProtNLM"/>
    </source>
</evidence>